<dbReference type="PROSITE" id="PS51459">
    <property type="entry name" value="FIDO"/>
    <property type="match status" value="1"/>
</dbReference>
<dbReference type="PANTHER" id="PTHR39560">
    <property type="entry name" value="PROTEIN ADENYLYLTRANSFERASE FIC-RELATED"/>
    <property type="match status" value="1"/>
</dbReference>
<keyword evidence="1 9" id="KW-0808">Transferase</keyword>
<evidence type="ECO:0000313" key="9">
    <source>
        <dbReference type="EMBL" id="QDT45195.1"/>
    </source>
</evidence>
<protein>
    <recommendedName>
        <fullName evidence="5">protein adenylyltransferase</fullName>
        <ecNumber evidence="5">2.7.7.108</ecNumber>
    </recommendedName>
</protein>
<evidence type="ECO:0000256" key="5">
    <source>
        <dbReference type="ARBA" id="ARBA00034531"/>
    </source>
</evidence>
<dbReference type="EMBL" id="CP036269">
    <property type="protein sequence ID" value="QDT45195.1"/>
    <property type="molecule type" value="Genomic_DNA"/>
</dbReference>
<dbReference type="OrthoDB" id="9813719at2"/>
<dbReference type="InterPro" id="IPR036597">
    <property type="entry name" value="Fido-like_dom_sf"/>
</dbReference>
<comment type="catalytic activity">
    <reaction evidence="6">
        <text>L-threonyl-[protein] + ATP = 3-O-(5'-adenylyl)-L-threonyl-[protein] + diphosphate</text>
        <dbReference type="Rhea" id="RHEA:54292"/>
        <dbReference type="Rhea" id="RHEA-COMP:11060"/>
        <dbReference type="Rhea" id="RHEA-COMP:13847"/>
        <dbReference type="ChEBI" id="CHEBI:30013"/>
        <dbReference type="ChEBI" id="CHEBI:30616"/>
        <dbReference type="ChEBI" id="CHEBI:33019"/>
        <dbReference type="ChEBI" id="CHEBI:138113"/>
        <dbReference type="EC" id="2.7.7.108"/>
    </reaction>
</comment>
<keyword evidence="2 9" id="KW-0548">Nucleotidyltransferase</keyword>
<organism evidence="9 10">
    <name type="scientific">Gimesia alba</name>
    <dbReference type="NCBI Taxonomy" id="2527973"/>
    <lineage>
        <taxon>Bacteria</taxon>
        <taxon>Pseudomonadati</taxon>
        <taxon>Planctomycetota</taxon>
        <taxon>Planctomycetia</taxon>
        <taxon>Planctomycetales</taxon>
        <taxon>Planctomycetaceae</taxon>
        <taxon>Gimesia</taxon>
    </lineage>
</organism>
<evidence type="ECO:0000259" key="8">
    <source>
        <dbReference type="PROSITE" id="PS51459"/>
    </source>
</evidence>
<keyword evidence="4" id="KW-0067">ATP-binding</keyword>
<reference evidence="9 10" key="1">
    <citation type="submission" date="2019-02" db="EMBL/GenBank/DDBJ databases">
        <title>Deep-cultivation of Planctomycetes and their phenomic and genomic characterization uncovers novel biology.</title>
        <authorList>
            <person name="Wiegand S."/>
            <person name="Jogler M."/>
            <person name="Boedeker C."/>
            <person name="Pinto D."/>
            <person name="Vollmers J."/>
            <person name="Rivas-Marin E."/>
            <person name="Kohn T."/>
            <person name="Peeters S.H."/>
            <person name="Heuer A."/>
            <person name="Rast P."/>
            <person name="Oberbeckmann S."/>
            <person name="Bunk B."/>
            <person name="Jeske O."/>
            <person name="Meyerdierks A."/>
            <person name="Storesund J.E."/>
            <person name="Kallscheuer N."/>
            <person name="Luecker S."/>
            <person name="Lage O.M."/>
            <person name="Pohl T."/>
            <person name="Merkel B.J."/>
            <person name="Hornburger P."/>
            <person name="Mueller R.-W."/>
            <person name="Bruemmer F."/>
            <person name="Labrenz M."/>
            <person name="Spormann A.M."/>
            <person name="Op den Camp H."/>
            <person name="Overmann J."/>
            <person name="Amann R."/>
            <person name="Jetten M.S.M."/>
            <person name="Mascher T."/>
            <person name="Medema M.H."/>
            <person name="Devos D.P."/>
            <person name="Kaster A.-K."/>
            <person name="Ovreas L."/>
            <person name="Rohde M."/>
            <person name="Galperin M.Y."/>
            <person name="Jogler C."/>
        </authorList>
    </citation>
    <scope>NUCLEOTIDE SEQUENCE [LARGE SCALE GENOMIC DNA]</scope>
    <source>
        <strain evidence="9 10">Pan241w</strain>
    </source>
</reference>
<evidence type="ECO:0000313" key="10">
    <source>
        <dbReference type="Proteomes" id="UP000317171"/>
    </source>
</evidence>
<keyword evidence="3" id="KW-0547">Nucleotide-binding</keyword>
<dbReference type="Pfam" id="PF02661">
    <property type="entry name" value="Fic"/>
    <property type="match status" value="1"/>
</dbReference>
<evidence type="ECO:0000256" key="4">
    <source>
        <dbReference type="ARBA" id="ARBA00022840"/>
    </source>
</evidence>
<dbReference type="Proteomes" id="UP000317171">
    <property type="component" value="Chromosome"/>
</dbReference>
<name>A0A517RMT7_9PLAN</name>
<keyword evidence="10" id="KW-1185">Reference proteome</keyword>
<dbReference type="InterPro" id="IPR003812">
    <property type="entry name" value="Fido"/>
</dbReference>
<evidence type="ECO:0000256" key="1">
    <source>
        <dbReference type="ARBA" id="ARBA00022679"/>
    </source>
</evidence>
<evidence type="ECO:0000256" key="3">
    <source>
        <dbReference type="ARBA" id="ARBA00022741"/>
    </source>
</evidence>
<dbReference type="GO" id="GO:0070733">
    <property type="term" value="F:AMPylase activity"/>
    <property type="evidence" value="ECO:0007669"/>
    <property type="project" value="UniProtKB-EC"/>
</dbReference>
<evidence type="ECO:0000256" key="6">
    <source>
        <dbReference type="ARBA" id="ARBA00047939"/>
    </source>
</evidence>
<dbReference type="PANTHER" id="PTHR39560:SF1">
    <property type="entry name" value="PROTEIN ADENYLYLTRANSFERASE FIC-RELATED"/>
    <property type="match status" value="1"/>
</dbReference>
<feature type="domain" description="Fido" evidence="8">
    <location>
        <begin position="64"/>
        <end position="206"/>
    </location>
</feature>
<proteinExistence type="predicted"/>
<dbReference type="EC" id="2.7.7.108" evidence="5"/>
<accession>A0A517RMT7</accession>
<dbReference type="SUPFAM" id="SSF140931">
    <property type="entry name" value="Fic-like"/>
    <property type="match status" value="1"/>
</dbReference>
<dbReference type="GO" id="GO:0005524">
    <property type="term" value="F:ATP binding"/>
    <property type="evidence" value="ECO:0007669"/>
    <property type="project" value="UniProtKB-KW"/>
</dbReference>
<dbReference type="Gene3D" id="1.10.3290.10">
    <property type="entry name" value="Fido-like domain"/>
    <property type="match status" value="1"/>
</dbReference>
<dbReference type="AlphaFoldDB" id="A0A517RMT7"/>
<evidence type="ECO:0000256" key="2">
    <source>
        <dbReference type="ARBA" id="ARBA00022695"/>
    </source>
</evidence>
<dbReference type="RefSeq" id="WP_145221397.1">
    <property type="nucleotide sequence ID" value="NZ_CP036269.1"/>
</dbReference>
<gene>
    <name evidence="9" type="primary">vbhT_2</name>
    <name evidence="9" type="ORF">Pan241w_53140</name>
</gene>
<dbReference type="GO" id="GO:0051302">
    <property type="term" value="P:regulation of cell division"/>
    <property type="evidence" value="ECO:0007669"/>
    <property type="project" value="TreeGrafter"/>
</dbReference>
<evidence type="ECO:0000256" key="7">
    <source>
        <dbReference type="ARBA" id="ARBA00048696"/>
    </source>
</evidence>
<dbReference type="KEGG" id="gaz:Pan241w_53140"/>
<comment type="catalytic activity">
    <reaction evidence="7">
        <text>L-tyrosyl-[protein] + ATP = O-(5'-adenylyl)-L-tyrosyl-[protein] + diphosphate</text>
        <dbReference type="Rhea" id="RHEA:54288"/>
        <dbReference type="Rhea" id="RHEA-COMP:10136"/>
        <dbReference type="Rhea" id="RHEA-COMP:13846"/>
        <dbReference type="ChEBI" id="CHEBI:30616"/>
        <dbReference type="ChEBI" id="CHEBI:33019"/>
        <dbReference type="ChEBI" id="CHEBI:46858"/>
        <dbReference type="ChEBI" id="CHEBI:83624"/>
        <dbReference type="EC" id="2.7.7.108"/>
    </reaction>
</comment>
<sequence length="215" mass="24694">MKKKHQDKYDVSGNIEAQFVDDAETVLVNKLGITDLETLQHFEELELAKAYESLFSEVRFDTPMTSELLLHIHAKIFGELFEWAGRWRTLQISKPGAIWPPPHYLDEAMQNYEKDVLQKYPAIRLTDDKGFCEAIGEIQGEFLAIHPFREGNARAIKLMTDLLAIQSNRPLLIYDQTEPGMEQYIEAAKAALIRKDYQPMIAIIEQALAEARKQT</sequence>